<feature type="region of interest" description="Disordered" evidence="1">
    <location>
        <begin position="15"/>
        <end position="34"/>
    </location>
</feature>
<sequence>MKLPPVLPPVKVHLQNEESPASASPVPQPLFSPNRQTNELLRRHQSALKRIGSSSTNRDSSESGAKLAEMVLKYAVYYCGFGNDNIDPRTKRPLHWYRTNAARTVISLSLIVPLSHYWSLVLEPNPDVKPLWTGFWACIVLNTVFKRQNSSKILDLTSVIFTTLSEDDASAVKKRNLDFVVNFLVGDPDNSWLDRNFLRKDDIIQIVINWLCIYFTAEADTLTEKGSDLFLTWQFYLLFILHAIFAVTALKGAGAMTFILFYTSSVAMEKHCEAFSKKIEELSTIFHHGNETFFEDDVEAPTKASDPYLARFNAGLGSLMSDFTHLQQLSMTFNSAFEFYFLVAEFTIMPVSFFGLLILYTKISTQKMNPLNFAITVTIGMYTLIYVLCIPFLFKRGSAVTEKLRSVEKRIHLLRSDVMFYDQVNSVNNMSMRTDPKRTWRSLQIDKFHKYVEDSSLSFSPYGITIDGRLALYLFYIIATLVFTVYVEVLF</sequence>
<keyword evidence="4" id="KW-1185">Reference proteome</keyword>
<organism evidence="3 4">
    <name type="scientific">Triparma strigata</name>
    <dbReference type="NCBI Taxonomy" id="1606541"/>
    <lineage>
        <taxon>Eukaryota</taxon>
        <taxon>Sar</taxon>
        <taxon>Stramenopiles</taxon>
        <taxon>Ochrophyta</taxon>
        <taxon>Bolidophyceae</taxon>
        <taxon>Parmales</taxon>
        <taxon>Triparmaceae</taxon>
        <taxon>Triparma</taxon>
    </lineage>
</organism>
<dbReference type="OrthoDB" id="10598652at2759"/>
<name>A0A9W7EDY5_9STRA</name>
<evidence type="ECO:0000256" key="2">
    <source>
        <dbReference type="SAM" id="Phobius"/>
    </source>
</evidence>
<keyword evidence="2" id="KW-0812">Transmembrane</keyword>
<protein>
    <submittedName>
        <fullName evidence="3">Uncharacterized protein</fullName>
    </submittedName>
</protein>
<feature type="transmembrane region" description="Helical" evidence="2">
    <location>
        <begin position="339"/>
        <end position="359"/>
    </location>
</feature>
<gene>
    <name evidence="3" type="ORF">TrST_g7981</name>
</gene>
<feature type="transmembrane region" description="Helical" evidence="2">
    <location>
        <begin position="235"/>
        <end position="261"/>
    </location>
</feature>
<feature type="transmembrane region" description="Helical" evidence="2">
    <location>
        <begin position="371"/>
        <end position="394"/>
    </location>
</feature>
<proteinExistence type="predicted"/>
<dbReference type="AlphaFoldDB" id="A0A9W7EDY5"/>
<reference evidence="4" key="1">
    <citation type="journal article" date="2023" name="Commun. Biol.">
        <title>Genome analysis of Parmales, the sister group of diatoms, reveals the evolutionary specialization of diatoms from phago-mixotrophs to photoautotrophs.</title>
        <authorList>
            <person name="Ban H."/>
            <person name="Sato S."/>
            <person name="Yoshikawa S."/>
            <person name="Yamada K."/>
            <person name="Nakamura Y."/>
            <person name="Ichinomiya M."/>
            <person name="Sato N."/>
            <person name="Blanc-Mathieu R."/>
            <person name="Endo H."/>
            <person name="Kuwata A."/>
            <person name="Ogata H."/>
        </authorList>
    </citation>
    <scope>NUCLEOTIDE SEQUENCE [LARGE SCALE GENOMIC DNA]</scope>
    <source>
        <strain evidence="4">NIES 3701</strain>
    </source>
</reference>
<accession>A0A9W7EDY5</accession>
<keyword evidence="2" id="KW-0472">Membrane</keyword>
<dbReference type="EMBL" id="BRXY01000188">
    <property type="protein sequence ID" value="GMH75332.1"/>
    <property type="molecule type" value="Genomic_DNA"/>
</dbReference>
<feature type="transmembrane region" description="Helical" evidence="2">
    <location>
        <begin position="470"/>
        <end position="490"/>
    </location>
</feature>
<comment type="caution">
    <text evidence="3">The sequence shown here is derived from an EMBL/GenBank/DDBJ whole genome shotgun (WGS) entry which is preliminary data.</text>
</comment>
<keyword evidence="2" id="KW-1133">Transmembrane helix</keyword>
<evidence type="ECO:0000256" key="1">
    <source>
        <dbReference type="SAM" id="MobiDB-lite"/>
    </source>
</evidence>
<evidence type="ECO:0000313" key="4">
    <source>
        <dbReference type="Proteomes" id="UP001165085"/>
    </source>
</evidence>
<dbReference type="Proteomes" id="UP001165085">
    <property type="component" value="Unassembled WGS sequence"/>
</dbReference>
<evidence type="ECO:0000313" key="3">
    <source>
        <dbReference type="EMBL" id="GMH75332.1"/>
    </source>
</evidence>